<sequence>MTTEKRKPSKNGNNNIKPEEDRQSTATSPTNSPRHHGTQLDEVLKSAGPSLIQLKKEINFFSGCGIIIGNIVGSGIFITSKGVLEKSGSPGLALGIWTLSGLISLIGAYCYTELGTLIQTSGGDYAYINESYGKLYSFLYAYIMAFLTVPCINAIFGMTVAIYIVKLFFPDCEAPQLLVKLIAALTITLLCAINTSHIKIVSKLQTAFTITKILSLLIIVVVGFVYFFMSEKTTQQVTHEWFFKYPVDTGGIAMAFYNGLFAYSGWNCLNFLTEEMKSPAKNLPRALIFSMPFITLIYLITNISYFLVLSPKEILESDAVALTFSEKTMSSFSWVTPLFISFSTFGALSGCILGSSRIYYAAGRDGNLPQCFALISIKNFSPVTCIILQTFVSLTMLLIESLDSLILYSTFSELFFIAISLSSIFYFRYTRGEVHRPIKVNLIFPVIFLFVVIFLIVLTAKQNPTETGISAIILLAGVPLYWVGFKWKKPIILLDLLDHVTKFCQKLFLCVKEDE</sequence>
<reference evidence="10" key="1">
    <citation type="journal article" date="2011" name="Plant Physiol.">
        <title>Comprehensive sequence analysis of 24,783 barley full-length cDNAs derived from 12 clone libraries.</title>
        <authorList>
            <person name="Matsumoto T."/>
            <person name="Tanaka T."/>
            <person name="Sakai H."/>
            <person name="Amano N."/>
            <person name="Kanamori H."/>
            <person name="Kurita K."/>
            <person name="Kikuta A."/>
            <person name="Kamiya K."/>
            <person name="Yamamoto M."/>
            <person name="Ikawa H."/>
            <person name="Fujii N."/>
            <person name="Hori K."/>
            <person name="Itoh T."/>
            <person name="Sato K."/>
        </authorList>
    </citation>
    <scope>NUCLEOTIDE SEQUENCE</scope>
    <source>
        <tissue evidence="10">Shoot and root</tissue>
    </source>
</reference>
<evidence type="ECO:0000256" key="7">
    <source>
        <dbReference type="ARBA" id="ARBA00023136"/>
    </source>
</evidence>
<feature type="transmembrane region" description="Helical" evidence="9">
    <location>
        <begin position="249"/>
        <end position="266"/>
    </location>
</feature>
<dbReference type="EMBL" id="AK371207">
    <property type="protein sequence ID" value="BAK02405.1"/>
    <property type="molecule type" value="mRNA"/>
</dbReference>
<keyword evidence="7 9" id="KW-0472">Membrane</keyword>
<feature type="transmembrane region" description="Helical" evidence="9">
    <location>
        <begin position="207"/>
        <end position="229"/>
    </location>
</feature>
<dbReference type="InterPro" id="IPR050598">
    <property type="entry name" value="AminoAcid_Transporter"/>
</dbReference>
<evidence type="ECO:0000313" key="10">
    <source>
        <dbReference type="EMBL" id="BAK02405.1"/>
    </source>
</evidence>
<evidence type="ECO:0000256" key="4">
    <source>
        <dbReference type="ARBA" id="ARBA00022475"/>
    </source>
</evidence>
<feature type="transmembrane region" description="Helical" evidence="9">
    <location>
        <begin position="467"/>
        <end position="485"/>
    </location>
</feature>
<name>F2E4Y3_HORVV</name>
<evidence type="ECO:0000256" key="5">
    <source>
        <dbReference type="ARBA" id="ARBA00022692"/>
    </source>
</evidence>
<accession>F2E4Y3</accession>
<evidence type="ECO:0000256" key="6">
    <source>
        <dbReference type="ARBA" id="ARBA00022989"/>
    </source>
</evidence>
<organism evidence="10">
    <name type="scientific">Hordeum vulgare subsp. vulgare</name>
    <name type="common">Domesticated barley</name>
    <dbReference type="NCBI Taxonomy" id="112509"/>
    <lineage>
        <taxon>Eukaryota</taxon>
        <taxon>Viridiplantae</taxon>
        <taxon>Streptophyta</taxon>
        <taxon>Embryophyta</taxon>
        <taxon>Tracheophyta</taxon>
        <taxon>Spermatophyta</taxon>
        <taxon>Magnoliopsida</taxon>
        <taxon>Liliopsida</taxon>
        <taxon>Poales</taxon>
        <taxon>Poaceae</taxon>
        <taxon>BOP clade</taxon>
        <taxon>Pooideae</taxon>
        <taxon>Triticodae</taxon>
        <taxon>Triticeae</taxon>
        <taxon>Hordeinae</taxon>
        <taxon>Hordeum</taxon>
    </lineage>
</organism>
<protein>
    <submittedName>
        <fullName evidence="10">Predicted protein</fullName>
    </submittedName>
</protein>
<dbReference type="PANTHER" id="PTHR11785:SF240">
    <property type="entry name" value="LD25378P"/>
    <property type="match status" value="1"/>
</dbReference>
<feature type="transmembrane region" description="Helical" evidence="9">
    <location>
        <begin position="440"/>
        <end position="461"/>
    </location>
</feature>
<dbReference type="GO" id="GO:0005886">
    <property type="term" value="C:plasma membrane"/>
    <property type="evidence" value="ECO:0007669"/>
    <property type="project" value="UniProtKB-SubCell"/>
</dbReference>
<evidence type="ECO:0000256" key="9">
    <source>
        <dbReference type="SAM" id="Phobius"/>
    </source>
</evidence>
<dbReference type="InterPro" id="IPR002293">
    <property type="entry name" value="AA/rel_permease1"/>
</dbReference>
<feature type="transmembrane region" description="Helical" evidence="9">
    <location>
        <begin position="405"/>
        <end position="428"/>
    </location>
</feature>
<feature type="transmembrane region" description="Helical" evidence="9">
    <location>
        <begin position="91"/>
        <end position="111"/>
    </location>
</feature>
<dbReference type="PIRSF" id="PIRSF006060">
    <property type="entry name" value="AA_transporter"/>
    <property type="match status" value="1"/>
</dbReference>
<keyword evidence="5 9" id="KW-0812">Transmembrane</keyword>
<keyword evidence="3" id="KW-0813">Transport</keyword>
<dbReference type="Gene3D" id="1.20.1740.10">
    <property type="entry name" value="Amino acid/polyamine transporter I"/>
    <property type="match status" value="1"/>
</dbReference>
<feature type="transmembrane region" description="Helical" evidence="9">
    <location>
        <begin position="177"/>
        <end position="195"/>
    </location>
</feature>
<feature type="region of interest" description="Disordered" evidence="8">
    <location>
        <begin position="1"/>
        <end position="37"/>
    </location>
</feature>
<evidence type="ECO:0000256" key="2">
    <source>
        <dbReference type="ARBA" id="ARBA00007040"/>
    </source>
</evidence>
<evidence type="ECO:0000256" key="1">
    <source>
        <dbReference type="ARBA" id="ARBA00004651"/>
    </source>
</evidence>
<comment type="subcellular location">
    <subcellularLocation>
        <location evidence="1">Cell membrane</location>
        <topology evidence="1">Multi-pass membrane protein</topology>
    </subcellularLocation>
</comment>
<feature type="transmembrane region" description="Helical" evidence="9">
    <location>
        <begin position="287"/>
        <end position="308"/>
    </location>
</feature>
<comment type="similarity">
    <text evidence="2">Belongs to the amino acid-polyamine-organocation (APC) superfamily. L-type amino acid transporter (LAT) (TC 2.A.3.8) family.</text>
</comment>
<dbReference type="PANTHER" id="PTHR11785">
    <property type="entry name" value="AMINO ACID TRANSPORTER"/>
    <property type="match status" value="1"/>
</dbReference>
<dbReference type="FunFam" id="1.20.1740.10:FF:000003">
    <property type="entry name" value="Y+L amino acid transporter 1 isoform X1"/>
    <property type="match status" value="1"/>
</dbReference>
<dbReference type="GO" id="GO:0022857">
    <property type="term" value="F:transmembrane transporter activity"/>
    <property type="evidence" value="ECO:0007669"/>
    <property type="project" value="InterPro"/>
</dbReference>
<evidence type="ECO:0000256" key="3">
    <source>
        <dbReference type="ARBA" id="ARBA00022448"/>
    </source>
</evidence>
<dbReference type="AlphaFoldDB" id="F2E4Y3"/>
<feature type="transmembrane region" description="Helical" evidence="9">
    <location>
        <begin position="380"/>
        <end position="399"/>
    </location>
</feature>
<keyword evidence="6 9" id="KW-1133">Transmembrane helix</keyword>
<feature type="transmembrane region" description="Helical" evidence="9">
    <location>
        <begin position="139"/>
        <end position="165"/>
    </location>
</feature>
<feature type="transmembrane region" description="Helical" evidence="9">
    <location>
        <begin position="58"/>
        <end position="79"/>
    </location>
</feature>
<dbReference type="Pfam" id="PF13520">
    <property type="entry name" value="AA_permease_2"/>
    <property type="match status" value="1"/>
</dbReference>
<feature type="transmembrane region" description="Helical" evidence="9">
    <location>
        <begin position="338"/>
        <end position="360"/>
    </location>
</feature>
<proteinExistence type="evidence at transcript level"/>
<keyword evidence="4" id="KW-1003">Cell membrane</keyword>
<evidence type="ECO:0000256" key="8">
    <source>
        <dbReference type="SAM" id="MobiDB-lite"/>
    </source>
</evidence>